<dbReference type="AlphaFoldDB" id="A0A6P6RYR3"/>
<evidence type="ECO:0000313" key="3">
    <source>
        <dbReference type="RefSeq" id="XP_026193038.1"/>
    </source>
</evidence>
<sequence length="290" mass="33129">MCYCRAERREMETEDRRSRAVSMQLHQLTYEQPHMAWEDSCAQWQRKLMKEQRQRMLLMHRSLLLVSLLDKWVERSKDALQRHGLALLKKAFQAAAAAQRRHQAAALLQRTWRSSCLRALAKQTMRELRVQHAARQLAAALECWHSSARQRLARGALQQLQQHAANLKALSSGAVTAIAAAWRGYAARKAFRVQRALRVFLLPQNKVYRCRLEKLQAIWRGGITRQQLRKRGLRLPCDKEKHLYATKIQTVLLGAERHEASAAVGTGREVGPAVETTAADHSTGPPLALR</sequence>
<organism evidence="2 3">
    <name type="scientific">Cyclospora cayetanensis</name>
    <dbReference type="NCBI Taxonomy" id="88456"/>
    <lineage>
        <taxon>Eukaryota</taxon>
        <taxon>Sar</taxon>
        <taxon>Alveolata</taxon>
        <taxon>Apicomplexa</taxon>
        <taxon>Conoidasida</taxon>
        <taxon>Coccidia</taxon>
        <taxon>Eucoccidiorida</taxon>
        <taxon>Eimeriorina</taxon>
        <taxon>Eimeriidae</taxon>
        <taxon>Cyclospora</taxon>
    </lineage>
</organism>
<proteinExistence type="predicted"/>
<reference evidence="3" key="1">
    <citation type="submission" date="2025-08" db="UniProtKB">
        <authorList>
            <consortium name="RefSeq"/>
        </authorList>
    </citation>
    <scope>IDENTIFICATION</scope>
</reference>
<dbReference type="PROSITE" id="PS50096">
    <property type="entry name" value="IQ"/>
    <property type="match status" value="1"/>
</dbReference>
<dbReference type="RefSeq" id="XP_026193038.1">
    <property type="nucleotide sequence ID" value="XM_026337253.1"/>
</dbReference>
<dbReference type="GeneID" id="34621749"/>
<name>A0A6P6RYR3_9EIME</name>
<keyword evidence="2" id="KW-1185">Reference proteome</keyword>
<protein>
    <submittedName>
        <fullName evidence="3">Uncharacterized protein LOC34621749</fullName>
    </submittedName>
</protein>
<evidence type="ECO:0000313" key="2">
    <source>
        <dbReference type="Proteomes" id="UP000515125"/>
    </source>
</evidence>
<evidence type="ECO:0000256" key="1">
    <source>
        <dbReference type="SAM" id="MobiDB-lite"/>
    </source>
</evidence>
<feature type="region of interest" description="Disordered" evidence="1">
    <location>
        <begin position="264"/>
        <end position="290"/>
    </location>
</feature>
<dbReference type="Proteomes" id="UP000515125">
    <property type="component" value="Unplaced"/>
</dbReference>
<dbReference type="OrthoDB" id="10671521at2759"/>
<accession>A0A6P6RYR3</accession>
<gene>
    <name evidence="3" type="primary">LOC34621749</name>
</gene>